<dbReference type="InterPro" id="IPR050647">
    <property type="entry name" value="Plant_LRR-RLKs"/>
</dbReference>
<dbReference type="EMBL" id="JAMZMK010008133">
    <property type="protein sequence ID" value="KAI7741825.1"/>
    <property type="molecule type" value="Genomic_DNA"/>
</dbReference>
<organism evidence="11 12">
    <name type="scientific">Ambrosia artemisiifolia</name>
    <name type="common">Common ragweed</name>
    <dbReference type="NCBI Taxonomy" id="4212"/>
    <lineage>
        <taxon>Eukaryota</taxon>
        <taxon>Viridiplantae</taxon>
        <taxon>Streptophyta</taxon>
        <taxon>Embryophyta</taxon>
        <taxon>Tracheophyta</taxon>
        <taxon>Spermatophyta</taxon>
        <taxon>Magnoliopsida</taxon>
        <taxon>eudicotyledons</taxon>
        <taxon>Gunneridae</taxon>
        <taxon>Pentapetalae</taxon>
        <taxon>asterids</taxon>
        <taxon>campanulids</taxon>
        <taxon>Asterales</taxon>
        <taxon>Asteraceae</taxon>
        <taxon>Asteroideae</taxon>
        <taxon>Heliantheae alliance</taxon>
        <taxon>Heliantheae</taxon>
        <taxon>Ambrosia</taxon>
    </lineage>
</organism>
<dbReference type="InterPro" id="IPR000719">
    <property type="entry name" value="Prot_kinase_dom"/>
</dbReference>
<dbReference type="Pfam" id="PF00560">
    <property type="entry name" value="LRR_1"/>
    <property type="match status" value="1"/>
</dbReference>
<sequence length="767" mass="84952">MGSHHFIHTLFLSCVLLITSTHELQTTQSQTLLQIRKHLEYPIQLTNWETFTDDFCNFPPNLHVTIKCEDNFIHELKIIGDKLPKVSLFHGFPIQNQTLSQSFSIDTLFVTLTRLSSLKILSLISLGIWGQLPDKIHRLNSLEFLDMSSNFIYGSIPNGISRLIKLQTLTLDTNFFNESIPDHYFNSLSNLTILSLKDNKLKGHLPSSISKLTTITYVTLSHNQLSGKLPDLTALSNLNVLDLRDNHLDSELPSLPKEVVTVLLSNNSFSGEIPEQFGQLNKLRHLDISSNTLSGTPPSALFSLPNITYLNLASNMLSGSLPSSIKCGNKLGFVDISSNRFTGRLPDCLDIVSSNKRVVKFTGNCLLVGHGKSQESDCKEGGVIKKPYWGKALWVLIVVSCSVICSISFAIVILIFRRRHRSRETVTLHHTIPKGSEESAPTAVASDARIASETSEAGMQVSTPCRVFSMKDLAEATDNFNQSAFLGEGSIGKVYKGRLENGSYVAIRSLSLFKKCSKRNLKVRLDLISKLRHPHLVSFLGYCIDDGVVEDSTASRILLVYEYISNGNFRAFLSENSSERVLKWSDRLAVLIGVAKAVHFLHSGIIPASSSNRLKTNNILLDDYQIAKLSDYGMSVITGELEKLEAKGDGSKSWRLKKLADDVYDFGFILLEALVGPIVSGKGEAFLLNEMTSFGSQDGRQRIVDPIVLTTCSQESLSIVISITNKCISPEPTNRPSFEDVLWNLQYAAQVQTTADLDLKSDVASQC</sequence>
<dbReference type="PROSITE" id="PS51450">
    <property type="entry name" value="LRR"/>
    <property type="match status" value="1"/>
</dbReference>
<dbReference type="GO" id="GO:0051707">
    <property type="term" value="P:response to other organism"/>
    <property type="evidence" value="ECO:0007669"/>
    <property type="project" value="UniProtKB-ARBA"/>
</dbReference>
<feature type="domain" description="Protein kinase" evidence="10">
    <location>
        <begin position="480"/>
        <end position="748"/>
    </location>
</feature>
<evidence type="ECO:0000313" key="11">
    <source>
        <dbReference type="EMBL" id="KAI7741825.1"/>
    </source>
</evidence>
<dbReference type="Pfam" id="PF13855">
    <property type="entry name" value="LRR_8"/>
    <property type="match status" value="2"/>
</dbReference>
<feature type="signal peptide" evidence="9">
    <location>
        <begin position="1"/>
        <end position="23"/>
    </location>
</feature>
<keyword evidence="5 8" id="KW-1133">Transmembrane helix</keyword>
<evidence type="ECO:0000256" key="4">
    <source>
        <dbReference type="ARBA" id="ARBA00022737"/>
    </source>
</evidence>
<dbReference type="SUPFAM" id="SSF56112">
    <property type="entry name" value="Protein kinase-like (PK-like)"/>
    <property type="match status" value="1"/>
</dbReference>
<evidence type="ECO:0000256" key="1">
    <source>
        <dbReference type="ARBA" id="ARBA00004370"/>
    </source>
</evidence>
<evidence type="ECO:0000256" key="3">
    <source>
        <dbReference type="ARBA" id="ARBA00022692"/>
    </source>
</evidence>
<dbReference type="Gene3D" id="3.30.200.20">
    <property type="entry name" value="Phosphorylase Kinase, domain 1"/>
    <property type="match status" value="1"/>
</dbReference>
<feature type="transmembrane region" description="Helical" evidence="8">
    <location>
        <begin position="393"/>
        <end position="416"/>
    </location>
</feature>
<accession>A0AAD5CIE4</accession>
<dbReference type="GO" id="GO:0016020">
    <property type="term" value="C:membrane"/>
    <property type="evidence" value="ECO:0007669"/>
    <property type="project" value="UniProtKB-SubCell"/>
</dbReference>
<dbReference type="PROSITE" id="PS50011">
    <property type="entry name" value="PROTEIN_KINASE_DOM"/>
    <property type="match status" value="1"/>
</dbReference>
<keyword evidence="4" id="KW-0677">Repeat</keyword>
<proteinExistence type="predicted"/>
<keyword evidence="2" id="KW-0433">Leucine-rich repeat</keyword>
<keyword evidence="12" id="KW-1185">Reference proteome</keyword>
<gene>
    <name evidence="11" type="ORF">M8C21_003258</name>
</gene>
<reference evidence="11" key="1">
    <citation type="submission" date="2022-06" db="EMBL/GenBank/DDBJ databases">
        <title>Uncovering the hologenomic basis of an extraordinary plant invasion.</title>
        <authorList>
            <person name="Bieker V.C."/>
            <person name="Martin M.D."/>
            <person name="Gilbert T."/>
            <person name="Hodgins K."/>
            <person name="Battlay P."/>
            <person name="Petersen B."/>
            <person name="Wilson J."/>
        </authorList>
    </citation>
    <scope>NUCLEOTIDE SEQUENCE</scope>
    <source>
        <strain evidence="11">AA19_3_7</strain>
        <tissue evidence="11">Leaf</tissue>
    </source>
</reference>
<dbReference type="FunFam" id="1.10.510.10:FF:000657">
    <property type="entry name" value="Putative inactive leucine-rich repeat receptor-like protein kinase"/>
    <property type="match status" value="1"/>
</dbReference>
<evidence type="ECO:0000256" key="2">
    <source>
        <dbReference type="ARBA" id="ARBA00022614"/>
    </source>
</evidence>
<evidence type="ECO:0000259" key="10">
    <source>
        <dbReference type="PROSITE" id="PS50011"/>
    </source>
</evidence>
<dbReference type="Gene3D" id="3.80.10.10">
    <property type="entry name" value="Ribonuclease Inhibitor"/>
    <property type="match status" value="2"/>
</dbReference>
<keyword evidence="6 8" id="KW-0472">Membrane</keyword>
<dbReference type="GO" id="GO:0006952">
    <property type="term" value="P:defense response"/>
    <property type="evidence" value="ECO:0007669"/>
    <property type="project" value="UniProtKB-ARBA"/>
</dbReference>
<evidence type="ECO:0000256" key="8">
    <source>
        <dbReference type="SAM" id="Phobius"/>
    </source>
</evidence>
<evidence type="ECO:0000256" key="6">
    <source>
        <dbReference type="ARBA" id="ARBA00023136"/>
    </source>
</evidence>
<dbReference type="GO" id="GO:0005524">
    <property type="term" value="F:ATP binding"/>
    <property type="evidence" value="ECO:0007669"/>
    <property type="project" value="InterPro"/>
</dbReference>
<name>A0AAD5CIE4_AMBAR</name>
<comment type="subcellular location">
    <subcellularLocation>
        <location evidence="1">Membrane</location>
    </subcellularLocation>
</comment>
<dbReference type="InterPro" id="IPR003591">
    <property type="entry name" value="Leu-rich_rpt_typical-subtyp"/>
</dbReference>
<dbReference type="InterPro" id="IPR032675">
    <property type="entry name" value="LRR_dom_sf"/>
</dbReference>
<evidence type="ECO:0000256" key="9">
    <source>
        <dbReference type="SAM" id="SignalP"/>
    </source>
</evidence>
<evidence type="ECO:0000256" key="5">
    <source>
        <dbReference type="ARBA" id="ARBA00022989"/>
    </source>
</evidence>
<dbReference type="PANTHER" id="PTHR48056">
    <property type="entry name" value="LRR RECEPTOR-LIKE SERINE/THREONINE-PROTEIN KINASE-RELATED"/>
    <property type="match status" value="1"/>
</dbReference>
<dbReference type="Gene3D" id="1.10.510.10">
    <property type="entry name" value="Transferase(Phosphotransferase) domain 1"/>
    <property type="match status" value="1"/>
</dbReference>
<dbReference type="GO" id="GO:0033612">
    <property type="term" value="F:receptor serine/threonine kinase binding"/>
    <property type="evidence" value="ECO:0007669"/>
    <property type="project" value="TreeGrafter"/>
</dbReference>
<dbReference type="InterPro" id="IPR001245">
    <property type="entry name" value="Ser-Thr/Tyr_kinase_cat_dom"/>
</dbReference>
<dbReference type="SMART" id="SM00369">
    <property type="entry name" value="LRR_TYP"/>
    <property type="match status" value="5"/>
</dbReference>
<dbReference type="InterPro" id="IPR011009">
    <property type="entry name" value="Kinase-like_dom_sf"/>
</dbReference>
<comment type="caution">
    <text evidence="11">The sequence shown here is derived from an EMBL/GenBank/DDBJ whole genome shotgun (WGS) entry which is preliminary data.</text>
</comment>
<keyword evidence="3 8" id="KW-0812">Transmembrane</keyword>
<keyword evidence="9" id="KW-0732">Signal</keyword>
<evidence type="ECO:0000313" key="12">
    <source>
        <dbReference type="Proteomes" id="UP001206925"/>
    </source>
</evidence>
<dbReference type="PANTHER" id="PTHR48056:SF61">
    <property type="entry name" value="PROTEIN KINASE DOMAIN-CONTAINING PROTEIN"/>
    <property type="match status" value="1"/>
</dbReference>
<dbReference type="SUPFAM" id="SSF52058">
    <property type="entry name" value="L domain-like"/>
    <property type="match status" value="1"/>
</dbReference>
<dbReference type="InterPro" id="IPR001611">
    <property type="entry name" value="Leu-rich_rpt"/>
</dbReference>
<feature type="chain" id="PRO_5041903215" description="Protein kinase domain-containing protein" evidence="9">
    <location>
        <begin position="24"/>
        <end position="767"/>
    </location>
</feature>
<keyword evidence="7" id="KW-0325">Glycoprotein</keyword>
<evidence type="ECO:0000256" key="7">
    <source>
        <dbReference type="ARBA" id="ARBA00023180"/>
    </source>
</evidence>
<dbReference type="GO" id="GO:0004672">
    <property type="term" value="F:protein kinase activity"/>
    <property type="evidence" value="ECO:0007669"/>
    <property type="project" value="InterPro"/>
</dbReference>
<dbReference type="Pfam" id="PF07714">
    <property type="entry name" value="PK_Tyr_Ser-Thr"/>
    <property type="match status" value="1"/>
</dbReference>
<dbReference type="AlphaFoldDB" id="A0AAD5CIE4"/>
<dbReference type="FunFam" id="3.80.10.10:FF:000380">
    <property type="entry name" value="Putative inactive leucine-rich repeat receptor-like protein kinase"/>
    <property type="match status" value="1"/>
</dbReference>
<dbReference type="Proteomes" id="UP001206925">
    <property type="component" value="Unassembled WGS sequence"/>
</dbReference>
<dbReference type="FunFam" id="3.80.10.10:FF:000155">
    <property type="entry name" value="Putative inactive leucine-rich repeat receptor-like protein kinase"/>
    <property type="match status" value="1"/>
</dbReference>
<protein>
    <recommendedName>
        <fullName evidence="10">Protein kinase domain-containing protein</fullName>
    </recommendedName>
</protein>